<sequence length="243" mass="26169">MAAPVLEMRGVGRDFRSGDEVVRALDDIDLALAPGEMAALLGPSGSGKSTLLLTAGLLEPPDRGRVRIAGRDAAGSDCGMTAAERRRFRRDHIGFVFQKANLIPFLTAEENVRIALEVAGMTGRPARMRAAELLDWLDLRRRAAALPVHLSGGEQQRVAIARAIANQPVLLLADEPTAALDADRAARVMGLFRRIAEDRGAAVLVVTHDHRALDMFHRRLVMQDGRLGEAGRGDDVGSVAKAF</sequence>
<evidence type="ECO:0000256" key="2">
    <source>
        <dbReference type="ARBA" id="ARBA00022741"/>
    </source>
</evidence>
<dbReference type="STRING" id="1110502.TMO_2997"/>
<gene>
    <name evidence="5" type="primary">lolD</name>
    <name evidence="5" type="ordered locus">TMO_2997</name>
</gene>
<dbReference type="HOGENOM" id="CLU_000604_1_22_5"/>
<dbReference type="InterPro" id="IPR017911">
    <property type="entry name" value="MacB-like_ATP-bd"/>
</dbReference>
<dbReference type="InterPro" id="IPR015854">
    <property type="entry name" value="ABC_transpr_LolD-like"/>
</dbReference>
<dbReference type="Proteomes" id="UP000005258">
    <property type="component" value="Chromosome"/>
</dbReference>
<dbReference type="GO" id="GO:0005524">
    <property type="term" value="F:ATP binding"/>
    <property type="evidence" value="ECO:0007669"/>
    <property type="project" value="UniProtKB-KW"/>
</dbReference>
<organism evidence="5 6">
    <name type="scientific">Tistrella mobilis (strain KA081020-065)</name>
    <dbReference type="NCBI Taxonomy" id="1110502"/>
    <lineage>
        <taxon>Bacteria</taxon>
        <taxon>Pseudomonadati</taxon>
        <taxon>Pseudomonadota</taxon>
        <taxon>Alphaproteobacteria</taxon>
        <taxon>Geminicoccales</taxon>
        <taxon>Geminicoccaceae</taxon>
        <taxon>Tistrella</taxon>
    </lineage>
</organism>
<dbReference type="GO" id="GO:0016887">
    <property type="term" value="F:ATP hydrolysis activity"/>
    <property type="evidence" value="ECO:0007669"/>
    <property type="project" value="InterPro"/>
</dbReference>
<dbReference type="SUPFAM" id="SSF52540">
    <property type="entry name" value="P-loop containing nucleoside triphosphate hydrolases"/>
    <property type="match status" value="1"/>
</dbReference>
<dbReference type="KEGG" id="tmo:TMO_2997"/>
<keyword evidence="6" id="KW-1185">Reference proteome</keyword>
<dbReference type="EMBL" id="CP003236">
    <property type="protein sequence ID" value="AFK54835.1"/>
    <property type="molecule type" value="Genomic_DNA"/>
</dbReference>
<dbReference type="InterPro" id="IPR003439">
    <property type="entry name" value="ABC_transporter-like_ATP-bd"/>
</dbReference>
<dbReference type="Gene3D" id="3.40.50.300">
    <property type="entry name" value="P-loop containing nucleotide triphosphate hydrolases"/>
    <property type="match status" value="1"/>
</dbReference>
<dbReference type="InterPro" id="IPR017871">
    <property type="entry name" value="ABC_transporter-like_CS"/>
</dbReference>
<evidence type="ECO:0000256" key="1">
    <source>
        <dbReference type="ARBA" id="ARBA00022448"/>
    </source>
</evidence>
<accession>I3TPZ7</accession>
<dbReference type="PANTHER" id="PTHR24220:SF659">
    <property type="entry name" value="TRANSPORTER, PUTATIVE-RELATED"/>
    <property type="match status" value="1"/>
</dbReference>
<dbReference type="eggNOG" id="COG1136">
    <property type="taxonomic scope" value="Bacteria"/>
</dbReference>
<protein>
    <submittedName>
        <fullName evidence="5">ABC transporter, ATP-binding protein</fullName>
    </submittedName>
</protein>
<keyword evidence="2" id="KW-0547">Nucleotide-binding</keyword>
<dbReference type="AlphaFoldDB" id="I3TPZ7"/>
<keyword evidence="1" id="KW-0813">Transport</keyword>
<dbReference type="CDD" id="cd03255">
    <property type="entry name" value="ABC_MJ0796_LolCDE_FtsE"/>
    <property type="match status" value="1"/>
</dbReference>
<proteinExistence type="predicted"/>
<dbReference type="SMART" id="SM00382">
    <property type="entry name" value="AAA"/>
    <property type="match status" value="1"/>
</dbReference>
<name>I3TPZ7_TISMK</name>
<dbReference type="GO" id="GO:0022857">
    <property type="term" value="F:transmembrane transporter activity"/>
    <property type="evidence" value="ECO:0007669"/>
    <property type="project" value="TreeGrafter"/>
</dbReference>
<evidence type="ECO:0000313" key="6">
    <source>
        <dbReference type="Proteomes" id="UP000005258"/>
    </source>
</evidence>
<evidence type="ECO:0000259" key="4">
    <source>
        <dbReference type="PROSITE" id="PS50893"/>
    </source>
</evidence>
<dbReference type="RefSeq" id="WP_014746512.1">
    <property type="nucleotide sequence ID" value="NC_017956.1"/>
</dbReference>
<evidence type="ECO:0000313" key="5">
    <source>
        <dbReference type="EMBL" id="AFK54835.1"/>
    </source>
</evidence>
<dbReference type="Pfam" id="PF00005">
    <property type="entry name" value="ABC_tran"/>
    <property type="match status" value="1"/>
</dbReference>
<dbReference type="InterPro" id="IPR027417">
    <property type="entry name" value="P-loop_NTPase"/>
</dbReference>
<keyword evidence="3 5" id="KW-0067">ATP-binding</keyword>
<evidence type="ECO:0000256" key="3">
    <source>
        <dbReference type="ARBA" id="ARBA00022840"/>
    </source>
</evidence>
<dbReference type="InterPro" id="IPR003593">
    <property type="entry name" value="AAA+_ATPase"/>
</dbReference>
<dbReference type="PANTHER" id="PTHR24220">
    <property type="entry name" value="IMPORT ATP-BINDING PROTEIN"/>
    <property type="match status" value="1"/>
</dbReference>
<feature type="domain" description="ABC transporter" evidence="4">
    <location>
        <begin position="6"/>
        <end position="242"/>
    </location>
</feature>
<dbReference type="GO" id="GO:0005886">
    <property type="term" value="C:plasma membrane"/>
    <property type="evidence" value="ECO:0007669"/>
    <property type="project" value="TreeGrafter"/>
</dbReference>
<dbReference type="PROSITE" id="PS00211">
    <property type="entry name" value="ABC_TRANSPORTER_1"/>
    <property type="match status" value="1"/>
</dbReference>
<dbReference type="PROSITE" id="PS50893">
    <property type="entry name" value="ABC_TRANSPORTER_2"/>
    <property type="match status" value="1"/>
</dbReference>
<reference evidence="5 6" key="1">
    <citation type="journal article" date="2012" name="J. Am. Chem. Soc.">
        <title>Bacterial biosynthesis and maturation of the didemnin anti-cancer agents.</title>
        <authorList>
            <person name="Xu Y."/>
            <person name="Kersten R.D."/>
            <person name="Nam S.J."/>
            <person name="Lu L."/>
            <person name="Al-Suwailem A.M."/>
            <person name="Zheng H."/>
            <person name="Fenical W."/>
            <person name="Dorrestein P.C."/>
            <person name="Moore B.S."/>
            <person name="Qian P.Y."/>
        </authorList>
    </citation>
    <scope>NUCLEOTIDE SEQUENCE [LARGE SCALE GENOMIC DNA]</scope>
    <source>
        <strain evidence="5 6">KA081020-065</strain>
    </source>
</reference>